<reference evidence="2" key="1">
    <citation type="journal article" date="2012" name="PLoS Genet.">
        <title>Comparative analysis of the genomes of two field isolates of the rice blast fungus Magnaporthe oryzae.</title>
        <authorList>
            <person name="Xue M."/>
            <person name="Yang J."/>
            <person name="Li Z."/>
            <person name="Hu S."/>
            <person name="Yao N."/>
            <person name="Dean R.A."/>
            <person name="Zhao W."/>
            <person name="Shen M."/>
            <person name="Zhang H."/>
            <person name="Li C."/>
            <person name="Liu L."/>
            <person name="Cao L."/>
            <person name="Xu X."/>
            <person name="Xing Y."/>
            <person name="Hsiang T."/>
            <person name="Zhang Z."/>
            <person name="Xu J.R."/>
            <person name="Peng Y.L."/>
        </authorList>
    </citation>
    <scope>NUCLEOTIDE SEQUENCE</scope>
    <source>
        <strain evidence="2">Y34</strain>
    </source>
</reference>
<evidence type="ECO:0000313" key="2">
    <source>
        <dbReference type="EMBL" id="ELQ40393.1"/>
    </source>
</evidence>
<feature type="signal peptide" evidence="1">
    <location>
        <begin position="1"/>
        <end position="17"/>
    </location>
</feature>
<dbReference type="EMBL" id="JH792955">
    <property type="protein sequence ID" value="ELQ40393.1"/>
    <property type="molecule type" value="Genomic_DNA"/>
</dbReference>
<proteinExistence type="predicted"/>
<dbReference type="AlphaFoldDB" id="A0AA97P1S1"/>
<protein>
    <submittedName>
        <fullName evidence="2">Uncharacterized protein</fullName>
    </submittedName>
</protein>
<keyword evidence="1" id="KW-0732">Signal</keyword>
<evidence type="ECO:0000256" key="1">
    <source>
        <dbReference type="SAM" id="SignalP"/>
    </source>
</evidence>
<accession>A0AA97P1S1</accession>
<dbReference type="Proteomes" id="UP000011086">
    <property type="component" value="Unassembled WGS sequence"/>
</dbReference>
<gene>
    <name evidence="2" type="ORF">OOU_Y34scaffold00445g15</name>
</gene>
<sequence length="162" mass="17498">MHLQTVATVLFACGAIASPMLETRKDCFSGGLLPRSPLPFPQAAGSTDDCTKFCLDNGTVAGSPVCTKAPASCRAACVRAAPGLSPMRWLFFVNAGLAASVVGRQHLWQPVEYALEIWRLMRLAQSCVFTCRLAQFICYSYKATTLDTCSLSQEAFGQYSTL</sequence>
<name>A0AA97P1S1_PYRO3</name>
<organism evidence="2">
    <name type="scientific">Pyricularia oryzae (strain Y34)</name>
    <name type="common">Rice blast fungus</name>
    <name type="synonym">Magnaporthe oryzae</name>
    <dbReference type="NCBI Taxonomy" id="1143189"/>
    <lineage>
        <taxon>Eukaryota</taxon>
        <taxon>Fungi</taxon>
        <taxon>Dikarya</taxon>
        <taxon>Ascomycota</taxon>
        <taxon>Pezizomycotina</taxon>
        <taxon>Sordariomycetes</taxon>
        <taxon>Sordariomycetidae</taxon>
        <taxon>Magnaporthales</taxon>
        <taxon>Pyriculariaceae</taxon>
        <taxon>Pyricularia</taxon>
    </lineage>
</organism>
<feature type="chain" id="PRO_5041680126" evidence="1">
    <location>
        <begin position="18"/>
        <end position="162"/>
    </location>
</feature>